<feature type="region of interest" description="Disordered" evidence="1">
    <location>
        <begin position="1"/>
        <end position="23"/>
    </location>
</feature>
<dbReference type="InterPro" id="IPR008752">
    <property type="entry name" value="Peptidase_M11"/>
</dbReference>
<dbReference type="AlphaFoldDB" id="A0ABD3NIS3"/>
<accession>A0ABD3NIS3</accession>
<name>A0ABD3NIS3_9STRA</name>
<organism evidence="3 4">
    <name type="scientific">Cyclotella atomus</name>
    <dbReference type="NCBI Taxonomy" id="382360"/>
    <lineage>
        <taxon>Eukaryota</taxon>
        <taxon>Sar</taxon>
        <taxon>Stramenopiles</taxon>
        <taxon>Ochrophyta</taxon>
        <taxon>Bacillariophyta</taxon>
        <taxon>Coscinodiscophyceae</taxon>
        <taxon>Thalassiosirophycidae</taxon>
        <taxon>Stephanodiscales</taxon>
        <taxon>Stephanodiscaceae</taxon>
        <taxon>Cyclotella</taxon>
    </lineage>
</organism>
<dbReference type="Pfam" id="PF05548">
    <property type="entry name" value="Peptidase_M11"/>
    <property type="match status" value="1"/>
</dbReference>
<evidence type="ECO:0000313" key="3">
    <source>
        <dbReference type="EMBL" id="KAL3775843.1"/>
    </source>
</evidence>
<dbReference type="Proteomes" id="UP001530400">
    <property type="component" value="Unassembled WGS sequence"/>
</dbReference>
<dbReference type="SUPFAM" id="SSF55486">
    <property type="entry name" value="Metalloproteases ('zincins'), catalytic domain"/>
    <property type="match status" value="1"/>
</dbReference>
<dbReference type="EMBL" id="JALLPJ020001132">
    <property type="protein sequence ID" value="KAL3775843.1"/>
    <property type="molecule type" value="Genomic_DNA"/>
</dbReference>
<evidence type="ECO:0000256" key="1">
    <source>
        <dbReference type="SAM" id="MobiDB-lite"/>
    </source>
</evidence>
<feature type="region of interest" description="Disordered" evidence="1">
    <location>
        <begin position="372"/>
        <end position="397"/>
    </location>
</feature>
<feature type="compositionally biased region" description="Polar residues" evidence="1">
    <location>
        <begin position="1"/>
        <end position="13"/>
    </location>
</feature>
<feature type="domain" description="Peptidase M11 gametolysin" evidence="2">
    <location>
        <begin position="95"/>
        <end position="264"/>
    </location>
</feature>
<sequence length="424" mass="45358">MRKWTASTAPSEWSNGSGKGLNSGSAEIKIPQGAIIKDGKIDFQGLRPEVVGGRPSFGPAWTKTVLAVRVFCSDEQYGFSEDSLSDNMFGTAGVYGDSSTDTLNLKSGYKACSFGKLTINPANDRVGPGATIKNGVTTISIDTKVNAGETNIENDATLAINAAFGVSTPSELADHVIHCMPPNVMSGIRYAYYNHWGLRIDTEWCNYPSLTMHEIGHNFDFKHSQEGGASYEDQSGIMGYSYSNDKGPQFCFNAAKSYQAQWYSNKTVIVTPGAAGENCFIGDLHGIADYALESASHVLLKVNDAKSDMDYYVMYNAAKGITSGTQEGQNQGQSYAFPTLPGTVLRINLINNGAAQIRVETDNKVCGTYVSTNPPAPTTLSPTPATSPLRDVGNNGSPTLDFPLGNCEGDCDNDSECAPISRTD</sequence>
<comment type="caution">
    <text evidence="3">The sequence shown here is derived from an EMBL/GenBank/DDBJ whole genome shotgun (WGS) entry which is preliminary data.</text>
</comment>
<proteinExistence type="predicted"/>
<feature type="compositionally biased region" description="Low complexity" evidence="1">
    <location>
        <begin position="378"/>
        <end position="389"/>
    </location>
</feature>
<evidence type="ECO:0000259" key="2">
    <source>
        <dbReference type="Pfam" id="PF05548"/>
    </source>
</evidence>
<keyword evidence="4" id="KW-1185">Reference proteome</keyword>
<evidence type="ECO:0000313" key="4">
    <source>
        <dbReference type="Proteomes" id="UP001530400"/>
    </source>
</evidence>
<reference evidence="3 4" key="1">
    <citation type="submission" date="2024-10" db="EMBL/GenBank/DDBJ databases">
        <title>Updated reference genomes for cyclostephanoid diatoms.</title>
        <authorList>
            <person name="Roberts W.R."/>
            <person name="Alverson A.J."/>
        </authorList>
    </citation>
    <scope>NUCLEOTIDE SEQUENCE [LARGE SCALE GENOMIC DNA]</scope>
    <source>
        <strain evidence="3 4">AJA010-31</strain>
    </source>
</reference>
<gene>
    <name evidence="3" type="ORF">ACHAWO_005551</name>
</gene>
<feature type="compositionally biased region" description="Low complexity" evidence="1">
    <location>
        <begin position="14"/>
        <end position="23"/>
    </location>
</feature>
<protein>
    <recommendedName>
        <fullName evidence="2">Peptidase M11 gametolysin domain-containing protein</fullName>
    </recommendedName>
</protein>